<sequence length="215" mass="23336">MRTRHFTIGKKFLLTTSLALLVSSQAMAFSEPEFKTAFQQFTQSGKGGEEATANAFNELLKQDPTSPLIMAYAGASTGKLAVTTMFPWKKMSYAEDGMAMLEKALQLAAANENAQGHGSTPVILEVKFVAASTFLAVPAFMNRGPRGAKLLNEVLEHKQFDMAETGFRGSVLMRAASLANEQKRPEDAKRYLNEVVKQNAPQAEAAKAMLKGIPS</sequence>
<dbReference type="EMBL" id="JACOFX010000009">
    <property type="protein sequence ID" value="MBC3909244.1"/>
    <property type="molecule type" value="Genomic_DNA"/>
</dbReference>
<dbReference type="Proteomes" id="UP000646911">
    <property type="component" value="Unassembled WGS sequence"/>
</dbReference>
<protein>
    <submittedName>
        <fullName evidence="2">Uncharacterized protein</fullName>
    </submittedName>
</protein>
<accession>A0ABR6ZBW6</accession>
<comment type="caution">
    <text evidence="2">The sequence shown here is derived from an EMBL/GenBank/DDBJ whole genome shotgun (WGS) entry which is preliminary data.</text>
</comment>
<name>A0ABR6ZBW6_9BURK</name>
<reference evidence="2 3" key="1">
    <citation type="submission" date="2020-08" db="EMBL/GenBank/DDBJ databases">
        <title>Novel species isolated from subtropical streams in China.</title>
        <authorList>
            <person name="Lu H."/>
        </authorList>
    </citation>
    <scope>NUCLEOTIDE SEQUENCE [LARGE SCALE GENOMIC DNA]</scope>
    <source>
        <strain evidence="2 3">NL8W</strain>
    </source>
</reference>
<dbReference type="RefSeq" id="WP_186954777.1">
    <property type="nucleotide sequence ID" value="NZ_JACOFX010000009.1"/>
</dbReference>
<gene>
    <name evidence="2" type="ORF">H8L47_16930</name>
</gene>
<feature type="chain" id="PRO_5046855096" evidence="1">
    <location>
        <begin position="29"/>
        <end position="215"/>
    </location>
</feature>
<evidence type="ECO:0000313" key="3">
    <source>
        <dbReference type="Proteomes" id="UP000646911"/>
    </source>
</evidence>
<evidence type="ECO:0000256" key="1">
    <source>
        <dbReference type="SAM" id="SignalP"/>
    </source>
</evidence>
<organism evidence="2 3">
    <name type="scientific">Undibacterium umbellatum</name>
    <dbReference type="NCBI Taxonomy" id="2762300"/>
    <lineage>
        <taxon>Bacteria</taxon>
        <taxon>Pseudomonadati</taxon>
        <taxon>Pseudomonadota</taxon>
        <taxon>Betaproteobacteria</taxon>
        <taxon>Burkholderiales</taxon>
        <taxon>Oxalobacteraceae</taxon>
        <taxon>Undibacterium</taxon>
    </lineage>
</organism>
<proteinExistence type="predicted"/>
<feature type="signal peptide" evidence="1">
    <location>
        <begin position="1"/>
        <end position="28"/>
    </location>
</feature>
<evidence type="ECO:0000313" key="2">
    <source>
        <dbReference type="EMBL" id="MBC3909244.1"/>
    </source>
</evidence>
<keyword evidence="3" id="KW-1185">Reference proteome</keyword>
<keyword evidence="1" id="KW-0732">Signal</keyword>